<dbReference type="OrthoDB" id="3265433at2759"/>
<name>A0A9P7FNK2_9AGAR</name>
<protein>
    <submittedName>
        <fullName evidence="2">Uncharacterized protein</fullName>
    </submittedName>
</protein>
<keyword evidence="3" id="KW-1185">Reference proteome</keyword>
<dbReference type="Proteomes" id="UP000717328">
    <property type="component" value="Unassembled WGS sequence"/>
</dbReference>
<evidence type="ECO:0000313" key="3">
    <source>
        <dbReference type="Proteomes" id="UP000717328"/>
    </source>
</evidence>
<evidence type="ECO:0000313" key="2">
    <source>
        <dbReference type="EMBL" id="KAG5633726.1"/>
    </source>
</evidence>
<evidence type="ECO:0000256" key="1">
    <source>
        <dbReference type="SAM" id="MobiDB-lite"/>
    </source>
</evidence>
<dbReference type="AlphaFoldDB" id="A0A9P7FNK2"/>
<proteinExistence type="predicted"/>
<reference evidence="2" key="2">
    <citation type="submission" date="2021-10" db="EMBL/GenBank/DDBJ databases">
        <title>Phylogenomics reveals ancestral predisposition of the termite-cultivated fungus Termitomyces towards a domesticated lifestyle.</title>
        <authorList>
            <person name="Auxier B."/>
            <person name="Grum-Grzhimaylo A."/>
            <person name="Cardenas M.E."/>
            <person name="Lodge J.D."/>
            <person name="Laessoe T."/>
            <person name="Pedersen O."/>
            <person name="Smith M.E."/>
            <person name="Kuyper T.W."/>
            <person name="Franco-Molano E.A."/>
            <person name="Baroni T.J."/>
            <person name="Aanen D.K."/>
        </authorList>
    </citation>
    <scope>NUCLEOTIDE SEQUENCE</scope>
    <source>
        <strain evidence="2">D49</strain>
    </source>
</reference>
<accession>A0A9P7FNK2</accession>
<sequence length="391" mass="44116">MDIMQTRAVDTHSGDSAASHESIGVPASPDEEWVQLGIDLEERQLTLQDQARRLQKEPREEDEKKIDNERHLLGVQLAKFLAARPYVAANGVIINIDSSENPPECFDDFDNDGTTPGDLSLVNDGNTAVSVSPGIGDISPEYSILPLPSRMQGGSASLAAVELRLRILQAQRQLAALREKIAEKSFMYSHVMRVAPQTSVRTRARSAIVKLDAQISSQSRAYMQCRKAMVHLDADEKVLGKYRILSKSDLKSSTALLDPNRSGSSNVSLSWIWQMNDLDLKSPQALLECVCLFKREPTELFPPFPPVQRVHFLCAQAQRNCWKEEFVLVGYEMIWTSRYFLHQMKVWREREEGASPGARSYARRKAAMWKNMLLNAEKKFLAVHPDYISQE</sequence>
<reference evidence="2" key="1">
    <citation type="submission" date="2021-02" db="EMBL/GenBank/DDBJ databases">
        <authorList>
            <person name="Nieuwenhuis M."/>
            <person name="Van De Peppel L.J.J."/>
        </authorList>
    </citation>
    <scope>NUCLEOTIDE SEQUENCE</scope>
    <source>
        <strain evidence="2">D49</strain>
    </source>
</reference>
<dbReference type="EMBL" id="JABCKI010007161">
    <property type="protein sequence ID" value="KAG5633726.1"/>
    <property type="molecule type" value="Genomic_DNA"/>
</dbReference>
<comment type="caution">
    <text evidence="2">The sequence shown here is derived from an EMBL/GenBank/DDBJ whole genome shotgun (WGS) entry which is preliminary data.</text>
</comment>
<gene>
    <name evidence="2" type="ORF">H0H81_005670</name>
</gene>
<feature type="region of interest" description="Disordered" evidence="1">
    <location>
        <begin position="1"/>
        <end position="30"/>
    </location>
</feature>
<organism evidence="2 3">
    <name type="scientific">Sphagnurus paluster</name>
    <dbReference type="NCBI Taxonomy" id="117069"/>
    <lineage>
        <taxon>Eukaryota</taxon>
        <taxon>Fungi</taxon>
        <taxon>Dikarya</taxon>
        <taxon>Basidiomycota</taxon>
        <taxon>Agaricomycotina</taxon>
        <taxon>Agaricomycetes</taxon>
        <taxon>Agaricomycetidae</taxon>
        <taxon>Agaricales</taxon>
        <taxon>Tricholomatineae</taxon>
        <taxon>Lyophyllaceae</taxon>
        <taxon>Sphagnurus</taxon>
    </lineage>
</organism>